<protein>
    <submittedName>
        <fullName evidence="1">Uncharacterized protein</fullName>
    </submittedName>
</protein>
<gene>
    <name evidence="1" type="ORF">BT96DRAFT_917738</name>
</gene>
<reference evidence="1" key="1">
    <citation type="journal article" date="2019" name="Environ. Microbiol.">
        <title>Fungal ecological strategies reflected in gene transcription - a case study of two litter decomposers.</title>
        <authorList>
            <person name="Barbi F."/>
            <person name="Kohler A."/>
            <person name="Barry K."/>
            <person name="Baskaran P."/>
            <person name="Daum C."/>
            <person name="Fauchery L."/>
            <person name="Ihrmark K."/>
            <person name="Kuo A."/>
            <person name="LaButti K."/>
            <person name="Lipzen A."/>
            <person name="Morin E."/>
            <person name="Grigoriev I.V."/>
            <person name="Henrissat B."/>
            <person name="Lindahl B."/>
            <person name="Martin F."/>
        </authorList>
    </citation>
    <scope>NUCLEOTIDE SEQUENCE</scope>
    <source>
        <strain evidence="1">JB14</strain>
    </source>
</reference>
<dbReference type="EMBL" id="ML769428">
    <property type="protein sequence ID" value="KAE9403121.1"/>
    <property type="molecule type" value="Genomic_DNA"/>
</dbReference>
<dbReference type="OrthoDB" id="10523883at2759"/>
<dbReference type="Proteomes" id="UP000799118">
    <property type="component" value="Unassembled WGS sequence"/>
</dbReference>
<evidence type="ECO:0000313" key="1">
    <source>
        <dbReference type="EMBL" id="KAE9403121.1"/>
    </source>
</evidence>
<proteinExistence type="predicted"/>
<organism evidence="1 2">
    <name type="scientific">Gymnopus androsaceus JB14</name>
    <dbReference type="NCBI Taxonomy" id="1447944"/>
    <lineage>
        <taxon>Eukaryota</taxon>
        <taxon>Fungi</taxon>
        <taxon>Dikarya</taxon>
        <taxon>Basidiomycota</taxon>
        <taxon>Agaricomycotina</taxon>
        <taxon>Agaricomycetes</taxon>
        <taxon>Agaricomycetidae</taxon>
        <taxon>Agaricales</taxon>
        <taxon>Marasmiineae</taxon>
        <taxon>Omphalotaceae</taxon>
        <taxon>Gymnopus</taxon>
    </lineage>
</organism>
<name>A0A6A4HYM8_9AGAR</name>
<sequence>MAEAVAIGALSVAASVASNWMEPTTFPARHEESHRKEMDRLQKNTDHWYKGISDQEVNSDEELEFQKRFVGAEHERKEKSTETVFRTTKIPLFLIP</sequence>
<keyword evidence="2" id="KW-1185">Reference proteome</keyword>
<evidence type="ECO:0000313" key="2">
    <source>
        <dbReference type="Proteomes" id="UP000799118"/>
    </source>
</evidence>
<accession>A0A6A4HYM8</accession>
<dbReference type="AlphaFoldDB" id="A0A6A4HYM8"/>